<sequence>MTAEIEEKPLFLLSNELCKRFNKLLPLLYDENTIRNAYIITLAVKKRKKTAENAISKHFPMLVAQTFAHACPEA</sequence>
<reference evidence="1" key="1">
    <citation type="submission" date="2020-09" db="EMBL/GenBank/DDBJ databases">
        <title>A novel bacterium of genus Paenibacillus, isolated from South China Sea.</title>
        <authorList>
            <person name="Huang H."/>
            <person name="Mo K."/>
            <person name="Hu Y."/>
        </authorList>
    </citation>
    <scope>NUCLEOTIDE SEQUENCE</scope>
    <source>
        <strain evidence="1">IB182493</strain>
    </source>
</reference>
<keyword evidence="2" id="KW-1185">Reference proteome</keyword>
<dbReference type="Proteomes" id="UP000632125">
    <property type="component" value="Unassembled WGS sequence"/>
</dbReference>
<organism evidence="1 2">
    <name type="scientific">Paenibacillus arenilitoris</name>
    <dbReference type="NCBI Taxonomy" id="2772299"/>
    <lineage>
        <taxon>Bacteria</taxon>
        <taxon>Bacillati</taxon>
        <taxon>Bacillota</taxon>
        <taxon>Bacilli</taxon>
        <taxon>Bacillales</taxon>
        <taxon>Paenibacillaceae</taxon>
        <taxon>Paenibacillus</taxon>
    </lineage>
</organism>
<accession>A0A927CSX4</accession>
<dbReference type="RefSeq" id="WP_190864933.1">
    <property type="nucleotide sequence ID" value="NZ_JACXIY010000028.1"/>
</dbReference>
<evidence type="ECO:0000313" key="1">
    <source>
        <dbReference type="EMBL" id="MBD2871286.1"/>
    </source>
</evidence>
<protein>
    <submittedName>
        <fullName evidence="1">Uncharacterized protein</fullName>
    </submittedName>
</protein>
<gene>
    <name evidence="1" type="ORF">IDH41_22110</name>
</gene>
<evidence type="ECO:0000313" key="2">
    <source>
        <dbReference type="Proteomes" id="UP000632125"/>
    </source>
</evidence>
<proteinExistence type="predicted"/>
<name>A0A927CSX4_9BACL</name>
<dbReference type="AlphaFoldDB" id="A0A927CSX4"/>
<dbReference type="EMBL" id="JACXIY010000028">
    <property type="protein sequence ID" value="MBD2871286.1"/>
    <property type="molecule type" value="Genomic_DNA"/>
</dbReference>
<comment type="caution">
    <text evidence="1">The sequence shown here is derived from an EMBL/GenBank/DDBJ whole genome shotgun (WGS) entry which is preliminary data.</text>
</comment>